<dbReference type="SUPFAM" id="SSF52540">
    <property type="entry name" value="P-loop containing nucleoside triphosphate hydrolases"/>
    <property type="match status" value="1"/>
</dbReference>
<dbReference type="InterPro" id="IPR003439">
    <property type="entry name" value="ABC_transporter-like_ATP-bd"/>
</dbReference>
<sequence>MTASHTLATEDLTPGYGDRAVIEGLDPTLAAGRITVIVGANVCGKPTLLRAMSRLIAPAAGRPHAAGAPGEVTTEDTVRAVYGMESRVVEDPVSGKPRVLPIGRHHSTAADTGVAAAGSR</sequence>
<reference evidence="8" key="2">
    <citation type="submission" date="2024-07" db="EMBL/GenBank/DDBJ databases">
        <title>Streptomyces haneummycinica sp. nov., a new antibiotic-producing actinobacterium isolated from marine sediment.</title>
        <authorList>
            <person name="Uemura M."/>
            <person name="Hamada M."/>
            <person name="Hirano S."/>
            <person name="Kobayashi K."/>
            <person name="Ohshiro T."/>
            <person name="Kobayashi T."/>
            <person name="Terahara T."/>
        </authorList>
    </citation>
    <scope>NUCLEOTIDE SEQUENCE</scope>
    <source>
        <strain evidence="8">KM77-8</strain>
    </source>
</reference>
<organism evidence="8">
    <name type="scientific">Streptomyces haneummycinicus</name>
    <dbReference type="NCBI Taxonomy" id="3074435"/>
    <lineage>
        <taxon>Bacteria</taxon>
        <taxon>Bacillati</taxon>
        <taxon>Actinomycetota</taxon>
        <taxon>Actinomycetes</taxon>
        <taxon>Kitasatosporales</taxon>
        <taxon>Streptomycetaceae</taxon>
        <taxon>Streptomyces</taxon>
    </lineage>
</organism>
<dbReference type="InterPro" id="IPR051535">
    <property type="entry name" value="Siderophore_ABC-ATPase"/>
</dbReference>
<feature type="domain" description="ABC transporter" evidence="7">
    <location>
        <begin position="24"/>
        <end position="71"/>
    </location>
</feature>
<reference evidence="8" key="1">
    <citation type="submission" date="2024-06" db="EMBL/GenBank/DDBJ databases">
        <authorList>
            <consortium name="consrtm"/>
            <person name="Uemura M."/>
            <person name="Terahara T."/>
        </authorList>
    </citation>
    <scope>NUCLEOTIDE SEQUENCE</scope>
    <source>
        <strain evidence="8">KM77-8</strain>
    </source>
</reference>
<evidence type="ECO:0000256" key="5">
    <source>
        <dbReference type="ARBA" id="ARBA00023136"/>
    </source>
</evidence>
<dbReference type="GO" id="GO:0006811">
    <property type="term" value="P:monoatomic ion transport"/>
    <property type="evidence" value="ECO:0007669"/>
    <property type="project" value="UniProtKB-KW"/>
</dbReference>
<proteinExistence type="predicted"/>
<dbReference type="Pfam" id="PF00005">
    <property type="entry name" value="ABC_tran"/>
    <property type="match status" value="1"/>
</dbReference>
<protein>
    <recommendedName>
        <fullName evidence="7">ABC transporter domain-containing protein</fullName>
    </recommendedName>
</protein>
<evidence type="ECO:0000256" key="2">
    <source>
        <dbReference type="ARBA" id="ARBA00022448"/>
    </source>
</evidence>
<keyword evidence="5" id="KW-0472">Membrane</keyword>
<dbReference type="EMBL" id="AP035768">
    <property type="protein sequence ID" value="BFO16970.1"/>
    <property type="molecule type" value="Genomic_DNA"/>
</dbReference>
<comment type="subcellular location">
    <subcellularLocation>
        <location evidence="1">Cell membrane</location>
        <topology evidence="1">Peripheral membrane protein</topology>
    </subcellularLocation>
</comment>
<keyword evidence="4" id="KW-0406">Ion transport</keyword>
<dbReference type="PANTHER" id="PTHR42771:SF2">
    <property type="entry name" value="IRON(3+)-HYDROXAMATE IMPORT ATP-BINDING PROTEIN FHUC"/>
    <property type="match status" value="1"/>
</dbReference>
<dbReference type="Gene3D" id="3.40.50.300">
    <property type="entry name" value="P-loop containing nucleotide triphosphate hydrolases"/>
    <property type="match status" value="1"/>
</dbReference>
<dbReference type="GO" id="GO:0005524">
    <property type="term" value="F:ATP binding"/>
    <property type="evidence" value="ECO:0007669"/>
    <property type="project" value="InterPro"/>
</dbReference>
<keyword evidence="2" id="KW-0813">Transport</keyword>
<dbReference type="GO" id="GO:0016887">
    <property type="term" value="F:ATP hydrolysis activity"/>
    <property type="evidence" value="ECO:0007669"/>
    <property type="project" value="InterPro"/>
</dbReference>
<dbReference type="AlphaFoldDB" id="A0AAT9HHL8"/>
<evidence type="ECO:0000256" key="1">
    <source>
        <dbReference type="ARBA" id="ARBA00004202"/>
    </source>
</evidence>
<evidence type="ECO:0000313" key="8">
    <source>
        <dbReference type="EMBL" id="BFO16970.1"/>
    </source>
</evidence>
<evidence type="ECO:0000256" key="6">
    <source>
        <dbReference type="SAM" id="MobiDB-lite"/>
    </source>
</evidence>
<gene>
    <name evidence="8" type="ORF">SHKM778_33580</name>
</gene>
<evidence type="ECO:0000259" key="7">
    <source>
        <dbReference type="Pfam" id="PF00005"/>
    </source>
</evidence>
<feature type="region of interest" description="Disordered" evidence="6">
    <location>
        <begin position="95"/>
        <end position="120"/>
    </location>
</feature>
<evidence type="ECO:0000256" key="3">
    <source>
        <dbReference type="ARBA" id="ARBA00022475"/>
    </source>
</evidence>
<dbReference type="PANTHER" id="PTHR42771">
    <property type="entry name" value="IRON(3+)-HYDROXAMATE IMPORT ATP-BINDING PROTEIN FHUC"/>
    <property type="match status" value="1"/>
</dbReference>
<dbReference type="GO" id="GO:0005886">
    <property type="term" value="C:plasma membrane"/>
    <property type="evidence" value="ECO:0007669"/>
    <property type="project" value="UniProtKB-SubCell"/>
</dbReference>
<dbReference type="InterPro" id="IPR027417">
    <property type="entry name" value="P-loop_NTPase"/>
</dbReference>
<name>A0AAT9HHL8_9ACTN</name>
<keyword evidence="3" id="KW-1003">Cell membrane</keyword>
<evidence type="ECO:0000256" key="4">
    <source>
        <dbReference type="ARBA" id="ARBA00023065"/>
    </source>
</evidence>
<accession>A0AAT9HHL8</accession>